<dbReference type="GO" id="GO:0006302">
    <property type="term" value="P:double-strand break repair"/>
    <property type="evidence" value="ECO:0007669"/>
    <property type="project" value="TreeGrafter"/>
</dbReference>
<evidence type="ECO:0000256" key="4">
    <source>
        <dbReference type="ARBA" id="ARBA00022695"/>
    </source>
</evidence>
<dbReference type="Gene3D" id="1.10.150.20">
    <property type="entry name" value="5' to 3' exonuclease, C-terminal subdomain"/>
    <property type="match status" value="1"/>
</dbReference>
<dbReference type="PRINTS" id="PR00868">
    <property type="entry name" value="DNAPOLI"/>
</dbReference>
<protein>
    <recommendedName>
        <fullName evidence="2">DNA-directed DNA polymerase</fullName>
        <ecNumber evidence="2">2.7.7.7</ecNumber>
    </recommendedName>
    <alternativeName>
        <fullName evidence="15">DNA polymerase PolI-like B</fullName>
    </alternativeName>
</protein>
<evidence type="ECO:0000256" key="14">
    <source>
        <dbReference type="ARBA" id="ARBA00049244"/>
    </source>
</evidence>
<evidence type="ECO:0000313" key="18">
    <source>
        <dbReference type="EMBL" id="KAF7144629.1"/>
    </source>
</evidence>
<comment type="catalytic activity">
    <reaction evidence="14">
        <text>DNA(n) + a 2'-deoxyribonucleoside 5'-triphosphate = DNA(n+1) + diphosphate</text>
        <dbReference type="Rhea" id="RHEA:22508"/>
        <dbReference type="Rhea" id="RHEA-COMP:17339"/>
        <dbReference type="Rhea" id="RHEA-COMP:17340"/>
        <dbReference type="ChEBI" id="CHEBI:33019"/>
        <dbReference type="ChEBI" id="CHEBI:61560"/>
        <dbReference type="ChEBI" id="CHEBI:173112"/>
        <dbReference type="EC" id="2.7.7.7"/>
    </reaction>
</comment>
<dbReference type="EC" id="2.7.7.7" evidence="2"/>
<keyword evidence="3" id="KW-0808">Transferase</keyword>
<dbReference type="Gene3D" id="3.30.70.370">
    <property type="match status" value="1"/>
</dbReference>
<dbReference type="SUPFAM" id="SSF53098">
    <property type="entry name" value="Ribonuclease H-like"/>
    <property type="match status" value="1"/>
</dbReference>
<dbReference type="OrthoDB" id="275278at2759"/>
<reference evidence="18" key="1">
    <citation type="submission" date="2019-11" db="EMBL/GenBank/DDBJ databases">
        <authorList>
            <person name="Liu Y."/>
            <person name="Hou J."/>
            <person name="Li T.-Q."/>
            <person name="Guan C.-H."/>
            <person name="Wu X."/>
            <person name="Wu H.-Z."/>
            <person name="Ling F."/>
            <person name="Zhang R."/>
            <person name="Shi X.-G."/>
            <person name="Ren J.-P."/>
            <person name="Chen E.-F."/>
            <person name="Sun J.-M."/>
        </authorList>
    </citation>
    <scope>NUCLEOTIDE SEQUENCE</scope>
    <source>
        <strain evidence="18">Adult_tree_wgs_1</strain>
        <tissue evidence="18">Leaves</tissue>
    </source>
</reference>
<accession>A0A834LQB7</accession>
<evidence type="ECO:0000256" key="16">
    <source>
        <dbReference type="SAM" id="MobiDB-lite"/>
    </source>
</evidence>
<evidence type="ECO:0000256" key="9">
    <source>
        <dbReference type="ARBA" id="ARBA00022839"/>
    </source>
</evidence>
<dbReference type="InterPro" id="IPR001098">
    <property type="entry name" value="DNA-dir_DNA_pol_A_palm_dom"/>
</dbReference>
<dbReference type="AlphaFoldDB" id="A0A834LQB7"/>
<comment type="caution">
    <text evidence="18">The sequence shown here is derived from an EMBL/GenBank/DDBJ whole genome shotgun (WGS) entry which is preliminary data.</text>
</comment>
<dbReference type="GO" id="GO:0005739">
    <property type="term" value="C:mitochondrion"/>
    <property type="evidence" value="ECO:0007669"/>
    <property type="project" value="GOC"/>
</dbReference>
<dbReference type="GO" id="GO:0006264">
    <property type="term" value="P:mitochondrial DNA replication"/>
    <property type="evidence" value="ECO:0007669"/>
    <property type="project" value="UniProtKB-ARBA"/>
</dbReference>
<dbReference type="Pfam" id="PF01612">
    <property type="entry name" value="DNA_pol_A_exo1"/>
    <property type="match status" value="1"/>
</dbReference>
<dbReference type="Gene3D" id="3.30.420.10">
    <property type="entry name" value="Ribonuclease H-like superfamily/Ribonuclease H"/>
    <property type="match status" value="1"/>
</dbReference>
<proteinExistence type="inferred from homology"/>
<evidence type="ECO:0000256" key="7">
    <source>
        <dbReference type="ARBA" id="ARBA00022763"/>
    </source>
</evidence>
<dbReference type="FunFam" id="1.10.150.20:FF:000034">
    <property type="entry name" value="DNA polymerase I"/>
    <property type="match status" value="1"/>
</dbReference>
<dbReference type="Proteomes" id="UP000626092">
    <property type="component" value="Unassembled WGS sequence"/>
</dbReference>
<feature type="domain" description="DNA-directed DNA polymerase family A palm" evidence="17">
    <location>
        <begin position="972"/>
        <end position="1202"/>
    </location>
</feature>
<evidence type="ECO:0000256" key="12">
    <source>
        <dbReference type="ARBA" id="ARBA00023125"/>
    </source>
</evidence>
<evidence type="ECO:0000259" key="17">
    <source>
        <dbReference type="SMART" id="SM00482"/>
    </source>
</evidence>
<evidence type="ECO:0000313" key="19">
    <source>
        <dbReference type="Proteomes" id="UP000626092"/>
    </source>
</evidence>
<dbReference type="PANTHER" id="PTHR10133">
    <property type="entry name" value="DNA POLYMERASE I"/>
    <property type="match status" value="1"/>
</dbReference>
<evidence type="ECO:0000256" key="5">
    <source>
        <dbReference type="ARBA" id="ARBA00022705"/>
    </source>
</evidence>
<evidence type="ECO:0000256" key="1">
    <source>
        <dbReference type="ARBA" id="ARBA00007705"/>
    </source>
</evidence>
<keyword evidence="9" id="KW-0269">Exonuclease</keyword>
<keyword evidence="5" id="KW-0235">DNA replication</keyword>
<feature type="compositionally biased region" description="Polar residues" evidence="16">
    <location>
        <begin position="271"/>
        <end position="284"/>
    </location>
</feature>
<evidence type="ECO:0000256" key="15">
    <source>
        <dbReference type="ARBA" id="ARBA00079253"/>
    </source>
</evidence>
<keyword evidence="4" id="KW-0548">Nucleotidyltransferase</keyword>
<keyword evidence="10" id="KW-0239">DNA-directed DNA polymerase</keyword>
<dbReference type="GO" id="GO:0003677">
    <property type="term" value="F:DNA binding"/>
    <property type="evidence" value="ECO:0007669"/>
    <property type="project" value="UniProtKB-KW"/>
</dbReference>
<dbReference type="InterPro" id="IPR002562">
    <property type="entry name" value="3'-5'_exonuclease_dom"/>
</dbReference>
<evidence type="ECO:0000256" key="13">
    <source>
        <dbReference type="ARBA" id="ARBA00023204"/>
    </source>
</evidence>
<name>A0A834LQB7_RHOSS</name>
<dbReference type="Pfam" id="PF00476">
    <property type="entry name" value="DNA_pol_A"/>
    <property type="match status" value="2"/>
</dbReference>
<dbReference type="InterPro" id="IPR043502">
    <property type="entry name" value="DNA/RNA_pol_sf"/>
</dbReference>
<dbReference type="CDD" id="cd08640">
    <property type="entry name" value="DNA_pol_A_plastid_like"/>
    <property type="match status" value="1"/>
</dbReference>
<organism evidence="18 19">
    <name type="scientific">Rhododendron simsii</name>
    <name type="common">Sims's rhododendron</name>
    <dbReference type="NCBI Taxonomy" id="118357"/>
    <lineage>
        <taxon>Eukaryota</taxon>
        <taxon>Viridiplantae</taxon>
        <taxon>Streptophyta</taxon>
        <taxon>Embryophyta</taxon>
        <taxon>Tracheophyta</taxon>
        <taxon>Spermatophyta</taxon>
        <taxon>Magnoliopsida</taxon>
        <taxon>eudicotyledons</taxon>
        <taxon>Gunneridae</taxon>
        <taxon>Pentapetalae</taxon>
        <taxon>asterids</taxon>
        <taxon>Ericales</taxon>
        <taxon>Ericaceae</taxon>
        <taxon>Ericoideae</taxon>
        <taxon>Rhodoreae</taxon>
        <taxon>Rhododendron</taxon>
    </lineage>
</organism>
<feature type="region of interest" description="Disordered" evidence="16">
    <location>
        <begin position="147"/>
        <end position="190"/>
    </location>
</feature>
<keyword evidence="12" id="KW-0238">DNA-binding</keyword>
<evidence type="ECO:0000256" key="3">
    <source>
        <dbReference type="ARBA" id="ARBA00022679"/>
    </source>
</evidence>
<dbReference type="CDD" id="cd06139">
    <property type="entry name" value="DNA_polA_I_Ecoli_like_exo"/>
    <property type="match status" value="1"/>
</dbReference>
<keyword evidence="8" id="KW-0378">Hydrolase</keyword>
<dbReference type="GO" id="GO:0008408">
    <property type="term" value="F:3'-5' exonuclease activity"/>
    <property type="evidence" value="ECO:0007669"/>
    <property type="project" value="InterPro"/>
</dbReference>
<sequence length="1242" mass="138490">MSMKVTHAISWEEGWPPWQWACPLKVAAPSKNPLSQLFSCFQARLYPLLGAAFGLPPEKPYAASKSVRVVACGVPANRRRQGDCALHNVACPLPNMVMFSSSFQFKRGATYNTMSSEENVKQDGMELYLQSIGWKLEVPKQVSNPSISHARMLPDYPPQSSAKENSSGGSSSLQRLGEENEQGDSFSTSASSGATAIQLLEKTQLFKDKKGAGWGNNKNGNRNIGILSEVTTGSSVDSGREGFEDGSTCYASNFYEDLCPLDIEIASRETTLQHSRNSNQSDTGNGALRGSMGERHLGDVSDQGISIPRHKPTQQQKISKNGERDDSIINGHASHMPASAEQKCSWRNNITDNKAGDPPLRFSREHDLSSTLTSPSYVQLEWPPSGEFLEEWDFIESKHIDGSTSVSEATFMPTTGQEPDPYKRLLQIYDKVLIVDSIPMAREIVGMLTSQYRHLVHACDTEARHILKDLQLIYFASFLCRCIIVTIYAFQVSNIDVKQETPVDHGEITCFSIYCGPEANFGNGKSCIWVDVLDGGGKSLLVEFAPFFEDPSIKKVWHNYSFDRHVIENYGIKVSGFHADTMHLARLWDSSRRTKGGYSLEALTGDLALCGDKNMVGKVSMKNMFGRRKLKKDGSEGKIITIPPVEELQREEREPWICYSALDAMSTLKLYENLKSKLSGRKWKLDGYTKGRMIDFYEKYWRPFGEILVEMEAEGMLVDRVYLAEIEKVAQAEQQVAANRFRRWASKYCPDAKYMNVGSDAQLRQLFFGGAQNSKDPNESLPDERDFKIPNVEGVIEEGKKTATKFRTIRLHRLLRDTRIDPEIYTASGWPSASGDALKTLAGKVSAEFSFTDESDSLQTDANVGNLPETKLPGKEVGAVRECTESAYGTAYAPFGGGEKGKEACHAIAALCEMCSIDSLLSNFILPLQGSHISGKNGRVHCSLNINTETGRLSARRPNLQNQPALEKDRYKIRQAFIAAPGNSLIVADYGQLELRILAHLANCKSMLDAFEAGGDFHSRTAMNMYPHIRKAVDQKHVLLEWHPQPGEEKPPVPLLKDAFASERRKAKMLNFSIAYGKTPVGLARDWKVSVKEAKETVDLWYNERHEVRKWQEERKKEAQKDSCVHTLLGRVRHFPSMKNVTPYQKGHIERAAINTPVQGSAADVAMCAMIEISKNARLKELGWRLLLQVHDEVILEGPTESGEEAKAIVVECMSKPFDGKNILQVDLSVDAKCAQNWYSAK</sequence>
<gene>
    <name evidence="18" type="ORF">RHSIM_Rhsim04G0002300</name>
</gene>
<dbReference type="InterPro" id="IPR002298">
    <property type="entry name" value="DNA_polymerase_A"/>
</dbReference>
<keyword evidence="7" id="KW-0227">DNA damage</keyword>
<dbReference type="GO" id="GO:0033259">
    <property type="term" value="P:plastid DNA replication"/>
    <property type="evidence" value="ECO:0007669"/>
    <property type="project" value="UniProtKB-ARBA"/>
</dbReference>
<evidence type="ECO:0000256" key="10">
    <source>
        <dbReference type="ARBA" id="ARBA00022932"/>
    </source>
</evidence>
<keyword evidence="11" id="KW-0809">Transit peptide</keyword>
<comment type="similarity">
    <text evidence="1">Belongs to the DNA polymerase type-A family.</text>
</comment>
<dbReference type="InterPro" id="IPR036397">
    <property type="entry name" value="RNaseH_sf"/>
</dbReference>
<dbReference type="FunFam" id="3.30.420.10:FF:000051">
    <property type="entry name" value="DNA polymerase I"/>
    <property type="match status" value="1"/>
</dbReference>
<dbReference type="SMART" id="SM00482">
    <property type="entry name" value="POLAc"/>
    <property type="match status" value="1"/>
</dbReference>
<dbReference type="PANTHER" id="PTHR10133:SF27">
    <property type="entry name" value="DNA POLYMERASE NU"/>
    <property type="match status" value="1"/>
</dbReference>
<dbReference type="GO" id="GO:0003887">
    <property type="term" value="F:DNA-directed DNA polymerase activity"/>
    <property type="evidence" value="ECO:0007669"/>
    <property type="project" value="UniProtKB-KW"/>
</dbReference>
<keyword evidence="19" id="KW-1185">Reference proteome</keyword>
<dbReference type="SUPFAM" id="SSF56672">
    <property type="entry name" value="DNA/RNA polymerases"/>
    <property type="match status" value="1"/>
</dbReference>
<evidence type="ECO:0000256" key="11">
    <source>
        <dbReference type="ARBA" id="ARBA00022946"/>
    </source>
</evidence>
<evidence type="ECO:0000256" key="6">
    <source>
        <dbReference type="ARBA" id="ARBA00022722"/>
    </source>
</evidence>
<keyword evidence="13" id="KW-0234">DNA repair</keyword>
<dbReference type="GO" id="GO:0009507">
    <property type="term" value="C:chloroplast"/>
    <property type="evidence" value="ECO:0007669"/>
    <property type="project" value="UniProtKB-ARBA"/>
</dbReference>
<keyword evidence="6" id="KW-0540">Nuclease</keyword>
<evidence type="ECO:0000256" key="8">
    <source>
        <dbReference type="ARBA" id="ARBA00022801"/>
    </source>
</evidence>
<dbReference type="EMBL" id="WJXA01000004">
    <property type="protein sequence ID" value="KAF7144629.1"/>
    <property type="molecule type" value="Genomic_DNA"/>
</dbReference>
<evidence type="ECO:0000256" key="2">
    <source>
        <dbReference type="ARBA" id="ARBA00012417"/>
    </source>
</evidence>
<dbReference type="InterPro" id="IPR012337">
    <property type="entry name" value="RNaseH-like_sf"/>
</dbReference>
<dbReference type="Gene3D" id="1.20.1060.10">
    <property type="entry name" value="Taq DNA Polymerase, Chain T, domain 4"/>
    <property type="match status" value="1"/>
</dbReference>
<feature type="region of interest" description="Disordered" evidence="16">
    <location>
        <begin position="271"/>
        <end position="331"/>
    </location>
</feature>